<accession>A0A318SXW5</accession>
<keyword evidence="2" id="KW-1185">Reference proteome</keyword>
<dbReference type="Proteomes" id="UP000247454">
    <property type="component" value="Unassembled WGS sequence"/>
</dbReference>
<protein>
    <submittedName>
        <fullName evidence="1">Uncharacterized protein</fullName>
    </submittedName>
</protein>
<dbReference type="EMBL" id="QJTF01000018">
    <property type="protein sequence ID" value="PYE86892.1"/>
    <property type="molecule type" value="Genomic_DNA"/>
</dbReference>
<evidence type="ECO:0000313" key="1">
    <source>
        <dbReference type="EMBL" id="PYE86892.1"/>
    </source>
</evidence>
<comment type="caution">
    <text evidence="1">The sequence shown here is derived from an EMBL/GenBank/DDBJ whole genome shotgun (WGS) entry which is preliminary data.</text>
</comment>
<reference evidence="1 2" key="1">
    <citation type="submission" date="2018-06" db="EMBL/GenBank/DDBJ databases">
        <title>Genomic Encyclopedia of Type Strains, Phase III (KMG-III): the genomes of soil and plant-associated and newly described type strains.</title>
        <authorList>
            <person name="Whitman W."/>
        </authorList>
    </citation>
    <scope>NUCLEOTIDE SEQUENCE [LARGE SCALE GENOMIC DNA]</scope>
    <source>
        <strain evidence="1 2">ORS 1419</strain>
    </source>
</reference>
<dbReference type="RefSeq" id="WP_110753221.1">
    <property type="nucleotide sequence ID" value="NZ_QJTF01000018.1"/>
</dbReference>
<dbReference type="AlphaFoldDB" id="A0A318SXW5"/>
<evidence type="ECO:0000313" key="2">
    <source>
        <dbReference type="Proteomes" id="UP000247454"/>
    </source>
</evidence>
<name>A0A318SXW5_9HYPH</name>
<proteinExistence type="predicted"/>
<organism evidence="1 2">
    <name type="scientific">Phyllobacterium leguminum</name>
    <dbReference type="NCBI Taxonomy" id="314237"/>
    <lineage>
        <taxon>Bacteria</taxon>
        <taxon>Pseudomonadati</taxon>
        <taxon>Pseudomonadota</taxon>
        <taxon>Alphaproteobacteria</taxon>
        <taxon>Hyphomicrobiales</taxon>
        <taxon>Phyllobacteriaceae</taxon>
        <taxon>Phyllobacterium</taxon>
    </lineage>
</organism>
<gene>
    <name evidence="1" type="ORF">C7477_11830</name>
</gene>
<sequence>MVAYSFAPMFCPLVAAGVKSQTVRGHRRRHARPGEPIHLYRAMRTRHCRKLVDPDPVCVSVHDIVIEVSPLIDVLIASIIIGSIALHSDEIEDFARADGFGQGHLLGGERSVSARAEMGQFWQRYHGLGRFEGVLIQWKPWSA</sequence>
<dbReference type="OrthoDB" id="200334at2"/>